<keyword evidence="1" id="KW-1133">Transmembrane helix</keyword>
<dbReference type="Pfam" id="PF04346">
    <property type="entry name" value="EutH"/>
    <property type="match status" value="1"/>
</dbReference>
<keyword evidence="1" id="KW-0812">Transmembrane</keyword>
<feature type="transmembrane region" description="Helical" evidence="1">
    <location>
        <begin position="138"/>
        <end position="161"/>
    </location>
</feature>
<reference evidence="2 3" key="1">
    <citation type="journal article" date="2018" name="Syst. Appl. Microbiol.">
        <title>Pseudomonas silesiensis sp. nov. strain A3T isolated from a biological pesticide sewage treatment plant and analysis of the complete genome sequence.</title>
        <authorList>
            <person name="Kaminski M.A."/>
            <person name="Furmanczyk E.M."/>
            <person name="Sobczak A."/>
            <person name="Dziembowski A."/>
            <person name="Lipinski L."/>
        </authorList>
    </citation>
    <scope>NUCLEOTIDE SEQUENCE [LARGE SCALE GENOMIC DNA]</scope>
    <source>
        <strain evidence="2 3">A3</strain>
    </source>
</reference>
<feature type="transmembrane region" description="Helical" evidence="1">
    <location>
        <begin position="193"/>
        <end position="210"/>
    </location>
</feature>
<dbReference type="Proteomes" id="UP000078354">
    <property type="component" value="Chromosome"/>
</dbReference>
<feature type="transmembrane region" description="Helical" evidence="1">
    <location>
        <begin position="363"/>
        <end position="386"/>
    </location>
</feature>
<dbReference type="NCBIfam" id="NF011668">
    <property type="entry name" value="PRK15086.1-4"/>
    <property type="match status" value="1"/>
</dbReference>
<feature type="transmembrane region" description="Helical" evidence="1">
    <location>
        <begin position="66"/>
        <end position="86"/>
    </location>
</feature>
<dbReference type="GO" id="GO:0034228">
    <property type="term" value="F:ethanolamine transmembrane transporter activity"/>
    <property type="evidence" value="ECO:0007669"/>
    <property type="project" value="InterPro"/>
</dbReference>
<dbReference type="AlphaFoldDB" id="A0A191YU44"/>
<feature type="transmembrane region" description="Helical" evidence="1">
    <location>
        <begin position="336"/>
        <end position="357"/>
    </location>
</feature>
<keyword evidence="3" id="KW-1185">Reference proteome</keyword>
<feature type="transmembrane region" description="Helical" evidence="1">
    <location>
        <begin position="106"/>
        <end position="131"/>
    </location>
</feature>
<feature type="transmembrane region" description="Helical" evidence="1">
    <location>
        <begin position="300"/>
        <end position="324"/>
    </location>
</feature>
<sequence>MEHIGTYVIYIIMVCAVIGGLASIFNAESELAKEFNAGIHSIGPIFLPVAGIMAAIPFISSFISQILAPIFLTMGADAGIAGPIFIASDLGGYQLAHALSQSPEGWILGLITGFQSGSTVIFVIPVGLAMLAKADHKYMALGIMAGLLSIPISIIIIAMGMQFLGLGVRPDIATAGEATQALNFNLGMLVRNLMPLILFCVALAAALRYLPNLMVVLFLRLGQVVYGAVTLVLVASIVEYFTSFFSSVFGTWGFAPIIADKEDQFRALEIAGYVGIMLCGAFPMVYLIKRFLSRPIEKVASLMGLSPVGAAGLLAASANILAMFRLVSDMPPKDKVLVIAFSVCAAFTFGDHLAYSANFQPSLILPLIIGKLSGGLIGMMLAYWLAVPKALELGEKDIAEEGRSVAPELT</sequence>
<name>A0A191YU44_9PSED</name>
<feature type="transmembrane region" description="Helical" evidence="1">
    <location>
        <begin position="217"/>
        <end position="234"/>
    </location>
</feature>
<dbReference type="PANTHER" id="PTHR40089">
    <property type="entry name" value="ETHANOLAMINE UTILIZATION PROTEIN EUTH"/>
    <property type="match status" value="1"/>
</dbReference>
<dbReference type="InterPro" id="IPR007441">
    <property type="entry name" value="EutH"/>
</dbReference>
<dbReference type="KEGG" id="psil:PMA3_14340"/>
<accession>A0A191YU44</accession>
<dbReference type="RefSeq" id="WP_064677772.1">
    <property type="nucleotide sequence ID" value="NZ_CP014870.1"/>
</dbReference>
<feature type="transmembrane region" description="Helical" evidence="1">
    <location>
        <begin position="7"/>
        <end position="25"/>
    </location>
</feature>
<dbReference type="PANTHER" id="PTHR40089:SF1">
    <property type="entry name" value="ETHANOLAMINE PERMEASE EUTH-RELATED"/>
    <property type="match status" value="1"/>
</dbReference>
<gene>
    <name evidence="2" type="ORF">PMA3_14340</name>
</gene>
<evidence type="ECO:0000313" key="3">
    <source>
        <dbReference type="Proteomes" id="UP000078354"/>
    </source>
</evidence>
<feature type="transmembrane region" description="Helical" evidence="1">
    <location>
        <begin position="37"/>
        <end position="59"/>
    </location>
</feature>
<dbReference type="GO" id="GO:0005886">
    <property type="term" value="C:plasma membrane"/>
    <property type="evidence" value="ECO:0007669"/>
    <property type="project" value="TreeGrafter"/>
</dbReference>
<keyword evidence="1" id="KW-0472">Membrane</keyword>
<evidence type="ECO:0000313" key="2">
    <source>
        <dbReference type="EMBL" id="ANJ56256.1"/>
    </source>
</evidence>
<dbReference type="PIRSF" id="PIRSF019466">
    <property type="entry name" value="EutH"/>
    <property type="match status" value="1"/>
</dbReference>
<proteinExistence type="predicted"/>
<feature type="transmembrane region" description="Helical" evidence="1">
    <location>
        <begin position="270"/>
        <end position="288"/>
    </location>
</feature>
<evidence type="ECO:0000256" key="1">
    <source>
        <dbReference type="SAM" id="Phobius"/>
    </source>
</evidence>
<dbReference type="OrthoDB" id="9778282at2"/>
<organism evidence="2 3">
    <name type="scientific">Pseudomonas silesiensis</name>
    <dbReference type="NCBI Taxonomy" id="1853130"/>
    <lineage>
        <taxon>Bacteria</taxon>
        <taxon>Pseudomonadati</taxon>
        <taxon>Pseudomonadota</taxon>
        <taxon>Gammaproteobacteria</taxon>
        <taxon>Pseudomonadales</taxon>
        <taxon>Pseudomonadaceae</taxon>
        <taxon>Pseudomonas</taxon>
    </lineage>
</organism>
<dbReference type="EMBL" id="CP014870">
    <property type="protein sequence ID" value="ANJ56256.1"/>
    <property type="molecule type" value="Genomic_DNA"/>
</dbReference>
<protein>
    <submittedName>
        <fullName evidence="2">Ethanolamine utilization protein EutH</fullName>
    </submittedName>
</protein>
<dbReference type="STRING" id="1853130.PMA3_14340"/>